<gene>
    <name evidence="2" type="ORF">ACD_71C00218G0006</name>
</gene>
<accession>K1Z4M3</accession>
<feature type="transmembrane region" description="Helical" evidence="1">
    <location>
        <begin position="94"/>
        <end position="115"/>
    </location>
</feature>
<evidence type="ECO:0000313" key="2">
    <source>
        <dbReference type="EMBL" id="EKD44181.1"/>
    </source>
</evidence>
<protein>
    <submittedName>
        <fullName evidence="2">Uncharacterized protein</fullName>
    </submittedName>
</protein>
<comment type="caution">
    <text evidence="2">The sequence shown here is derived from an EMBL/GenBank/DDBJ whole genome shotgun (WGS) entry which is preliminary data.</text>
</comment>
<proteinExistence type="predicted"/>
<keyword evidence="1" id="KW-1133">Transmembrane helix</keyword>
<name>K1Z4M3_9BACT</name>
<feature type="transmembrane region" description="Helical" evidence="1">
    <location>
        <begin position="154"/>
        <end position="172"/>
    </location>
</feature>
<keyword evidence="1" id="KW-0472">Membrane</keyword>
<feature type="transmembrane region" description="Helical" evidence="1">
    <location>
        <begin position="122"/>
        <end position="142"/>
    </location>
</feature>
<evidence type="ECO:0000256" key="1">
    <source>
        <dbReference type="SAM" id="Phobius"/>
    </source>
</evidence>
<dbReference type="EMBL" id="AMFJ01028949">
    <property type="protein sequence ID" value="EKD44181.1"/>
    <property type="molecule type" value="Genomic_DNA"/>
</dbReference>
<feature type="transmembrane region" description="Helical" evidence="1">
    <location>
        <begin position="31"/>
        <end position="49"/>
    </location>
</feature>
<dbReference type="AlphaFoldDB" id="K1Z4M3"/>
<keyword evidence="1" id="KW-0812">Transmembrane</keyword>
<sequence length="226" mass="27607">MTENNSENKTSIIMNLLGKFKSEEWSKFLEILPFFLIIWILYQFTNLVLIDKLIFFSWSQVINDTIALFFPVLFWILWFLIWNTVETNGTHKNFWISLIISIMIFAVIFLMLFWIKVPYSIYESLVAGYIMNIFSSMFIYIRISTGSEKMKDKWMIFILKIFVWIFILFFLFSHFRDSQYKNLYIKIEDKYEHILYMNDQYIFTKDTILHNREDLIFNYTVDNKKQ</sequence>
<reference evidence="2" key="1">
    <citation type="journal article" date="2012" name="Science">
        <title>Fermentation, hydrogen, and sulfur metabolism in multiple uncultivated bacterial phyla.</title>
        <authorList>
            <person name="Wrighton K.C."/>
            <person name="Thomas B.C."/>
            <person name="Sharon I."/>
            <person name="Miller C.S."/>
            <person name="Castelle C.J."/>
            <person name="VerBerkmoes N.C."/>
            <person name="Wilkins M.J."/>
            <person name="Hettich R.L."/>
            <person name="Lipton M.S."/>
            <person name="Williams K.H."/>
            <person name="Long P.E."/>
            <person name="Banfield J.F."/>
        </authorList>
    </citation>
    <scope>NUCLEOTIDE SEQUENCE [LARGE SCALE GENOMIC DNA]</scope>
</reference>
<organism evidence="2">
    <name type="scientific">uncultured bacterium</name>
    <name type="common">gcode 4</name>
    <dbReference type="NCBI Taxonomy" id="1234023"/>
    <lineage>
        <taxon>Bacteria</taxon>
        <taxon>environmental samples</taxon>
    </lineage>
</organism>
<feature type="transmembrane region" description="Helical" evidence="1">
    <location>
        <begin position="61"/>
        <end position="82"/>
    </location>
</feature>